<dbReference type="CDD" id="cd07813">
    <property type="entry name" value="COQ10p_like"/>
    <property type="match status" value="1"/>
</dbReference>
<name>A0A1X7V0V4_AMPQE</name>
<dbReference type="GO" id="GO:0045333">
    <property type="term" value="P:cellular respiration"/>
    <property type="evidence" value="ECO:0007669"/>
    <property type="project" value="InterPro"/>
</dbReference>
<reference evidence="5" key="2">
    <citation type="submission" date="2017-05" db="UniProtKB">
        <authorList>
            <consortium name="EnsemblMetazoa"/>
        </authorList>
    </citation>
    <scope>IDENTIFICATION</scope>
</reference>
<dbReference type="PANTHER" id="PTHR12901:SF10">
    <property type="entry name" value="COENZYME Q-BINDING PROTEIN COQ10, MITOCHONDRIAL"/>
    <property type="match status" value="1"/>
</dbReference>
<comment type="subunit">
    <text evidence="2">Interacts with coenzyme Q.</text>
</comment>
<dbReference type="InParanoid" id="A0A1X7V0V4"/>
<protein>
    <recommendedName>
        <fullName evidence="4">Coenzyme Q-binding protein COQ10 START domain-containing protein</fullName>
    </recommendedName>
</protein>
<dbReference type="Proteomes" id="UP000007879">
    <property type="component" value="Unassembled WGS sequence"/>
</dbReference>
<dbReference type="eggNOG" id="KOG3177">
    <property type="taxonomic scope" value="Eukaryota"/>
</dbReference>
<dbReference type="GO" id="GO:0005739">
    <property type="term" value="C:mitochondrion"/>
    <property type="evidence" value="ECO:0007669"/>
    <property type="project" value="TreeGrafter"/>
</dbReference>
<comment type="similarity">
    <text evidence="1">Belongs to the COQ10 family.</text>
</comment>
<reference evidence="6" key="1">
    <citation type="journal article" date="2010" name="Nature">
        <title>The Amphimedon queenslandica genome and the evolution of animal complexity.</title>
        <authorList>
            <person name="Srivastava M."/>
            <person name="Simakov O."/>
            <person name="Chapman J."/>
            <person name="Fahey B."/>
            <person name="Gauthier M.E."/>
            <person name="Mitros T."/>
            <person name="Richards G.S."/>
            <person name="Conaco C."/>
            <person name="Dacre M."/>
            <person name="Hellsten U."/>
            <person name="Larroux C."/>
            <person name="Putnam N.H."/>
            <person name="Stanke M."/>
            <person name="Adamska M."/>
            <person name="Darling A."/>
            <person name="Degnan S.M."/>
            <person name="Oakley T.H."/>
            <person name="Plachetzki D.C."/>
            <person name="Zhai Y."/>
            <person name="Adamski M."/>
            <person name="Calcino A."/>
            <person name="Cummins S.F."/>
            <person name="Goodstein D.M."/>
            <person name="Harris C."/>
            <person name="Jackson D.J."/>
            <person name="Leys S.P."/>
            <person name="Shu S."/>
            <person name="Woodcroft B.J."/>
            <person name="Vervoort M."/>
            <person name="Kosik K.S."/>
            <person name="Manning G."/>
            <person name="Degnan B.M."/>
            <person name="Rokhsar D.S."/>
        </authorList>
    </citation>
    <scope>NUCLEOTIDE SEQUENCE [LARGE SCALE GENOMIC DNA]</scope>
</reference>
<evidence type="ECO:0000259" key="4">
    <source>
        <dbReference type="Pfam" id="PF03364"/>
    </source>
</evidence>
<gene>
    <name evidence="5" type="primary">100635270</name>
</gene>
<evidence type="ECO:0000256" key="2">
    <source>
        <dbReference type="ARBA" id="ARBA00011814"/>
    </source>
</evidence>
<dbReference type="SUPFAM" id="SSF55961">
    <property type="entry name" value="Bet v1-like"/>
    <property type="match status" value="1"/>
</dbReference>
<evidence type="ECO:0000313" key="6">
    <source>
        <dbReference type="Proteomes" id="UP000007879"/>
    </source>
</evidence>
<dbReference type="EnsemblMetazoa" id="XM_003386043.3">
    <property type="protein sequence ID" value="XP_003386091.1"/>
    <property type="gene ID" value="LOC100635270"/>
</dbReference>
<proteinExistence type="inferred from homology"/>
<dbReference type="Gene3D" id="3.30.530.20">
    <property type="match status" value="1"/>
</dbReference>
<dbReference type="GO" id="GO:0048039">
    <property type="term" value="F:ubiquinone binding"/>
    <property type="evidence" value="ECO:0007669"/>
    <property type="project" value="InterPro"/>
</dbReference>
<organism evidence="5">
    <name type="scientific">Amphimedon queenslandica</name>
    <name type="common">Sponge</name>
    <dbReference type="NCBI Taxonomy" id="400682"/>
    <lineage>
        <taxon>Eukaryota</taxon>
        <taxon>Metazoa</taxon>
        <taxon>Porifera</taxon>
        <taxon>Demospongiae</taxon>
        <taxon>Heteroscleromorpha</taxon>
        <taxon>Haplosclerida</taxon>
        <taxon>Niphatidae</taxon>
        <taxon>Amphimedon</taxon>
    </lineage>
</organism>
<dbReference type="PANTHER" id="PTHR12901">
    <property type="entry name" value="SPERM PROTEIN HOMOLOG"/>
    <property type="match status" value="1"/>
</dbReference>
<dbReference type="Pfam" id="PF03364">
    <property type="entry name" value="Polyketide_cyc"/>
    <property type="match status" value="1"/>
</dbReference>
<sequence length="207" mass="23065">MSLLLSRRVGYLLPGLPSIATGNGQWRRGLNGSCPFSEKKKKFSERKILGYTQEQIYSVVADIDKYKLFLPWCKESKILKSKPGHCLAKLTVGFPPLGDSYVSSVTLKPYTLVRSVSTNGVLFNHLETTWLFQPGPNYPTGPSTITHISTIFEFRSLVYATLASSVFDEVAKTLASSFESRCHSLFGSDHLRTPNASNKYNMNQTNS</sequence>
<evidence type="ECO:0000256" key="1">
    <source>
        <dbReference type="ARBA" id="ARBA00006885"/>
    </source>
</evidence>
<dbReference type="AlphaFoldDB" id="A0A1X7V0V4"/>
<accession>A0A1X7V0V4</accession>
<feature type="domain" description="Coenzyme Q-binding protein COQ10 START" evidence="4">
    <location>
        <begin position="50"/>
        <end position="178"/>
    </location>
</feature>
<evidence type="ECO:0000313" key="5">
    <source>
        <dbReference type="EnsemblMetazoa" id="Aqu2.1.33581_001"/>
    </source>
</evidence>
<comment type="function">
    <text evidence="3">Required for the function of coenzyme Q in the respiratory chain. May serve as a chaperone or may be involved in the transport of Q6 from its site of synthesis to the catalytic sites of the respiratory complexes.</text>
</comment>
<dbReference type="OMA" id="VKAECVD"/>
<keyword evidence="6" id="KW-1185">Reference proteome</keyword>
<dbReference type="KEGG" id="aqu:100635270"/>
<dbReference type="InterPro" id="IPR023393">
    <property type="entry name" value="START-like_dom_sf"/>
</dbReference>
<dbReference type="EnsemblMetazoa" id="Aqu2.1.33581_001">
    <property type="protein sequence ID" value="Aqu2.1.33581_001"/>
    <property type="gene ID" value="Aqu2.1.33581"/>
</dbReference>
<dbReference type="STRING" id="400682.A0A1X7V0V4"/>
<dbReference type="OrthoDB" id="292693at2759"/>
<dbReference type="InterPro" id="IPR005031">
    <property type="entry name" value="COQ10_START"/>
</dbReference>
<evidence type="ECO:0000256" key="3">
    <source>
        <dbReference type="ARBA" id="ARBA00024947"/>
    </source>
</evidence>
<dbReference type="InterPro" id="IPR044996">
    <property type="entry name" value="COQ10-like"/>
</dbReference>